<proteinExistence type="predicted"/>
<dbReference type="AlphaFoldDB" id="A0A286UDQ3"/>
<dbReference type="InParanoid" id="A0A286UDQ3"/>
<feature type="compositionally biased region" description="Acidic residues" evidence="3">
    <location>
        <begin position="172"/>
        <end position="197"/>
    </location>
</feature>
<dbReference type="EMBL" id="NBII01000006">
    <property type="protein sequence ID" value="PAV17678.1"/>
    <property type="molecule type" value="Genomic_DNA"/>
</dbReference>
<evidence type="ECO:0000256" key="1">
    <source>
        <dbReference type="ARBA" id="ARBA00022669"/>
    </source>
</evidence>
<dbReference type="OrthoDB" id="5985073at2759"/>
<dbReference type="InterPro" id="IPR052210">
    <property type="entry name" value="LysM1-like"/>
</dbReference>
<reference evidence="6 7" key="1">
    <citation type="journal article" date="2017" name="Mol. Ecol.">
        <title>Comparative and population genomic landscape of Phellinus noxius: A hypervariable fungus causing root rot in trees.</title>
        <authorList>
            <person name="Chung C.L."/>
            <person name="Lee T.J."/>
            <person name="Akiba M."/>
            <person name="Lee H.H."/>
            <person name="Kuo T.H."/>
            <person name="Liu D."/>
            <person name="Ke H.M."/>
            <person name="Yokoi T."/>
            <person name="Roa M.B."/>
            <person name="Lu M.J."/>
            <person name="Chang Y.Y."/>
            <person name="Ann P.J."/>
            <person name="Tsai J.N."/>
            <person name="Chen C.Y."/>
            <person name="Tzean S.S."/>
            <person name="Ota Y."/>
            <person name="Hattori T."/>
            <person name="Sahashi N."/>
            <person name="Liou R.F."/>
            <person name="Kikuchi T."/>
            <person name="Tsai I.J."/>
        </authorList>
    </citation>
    <scope>NUCLEOTIDE SEQUENCE [LARGE SCALE GENOMIC DNA]</scope>
    <source>
        <strain evidence="6 7">FFPRI411160</strain>
    </source>
</reference>
<dbReference type="SMART" id="SM00257">
    <property type="entry name" value="LysM"/>
    <property type="match status" value="2"/>
</dbReference>
<evidence type="ECO:0000313" key="7">
    <source>
        <dbReference type="Proteomes" id="UP000217199"/>
    </source>
</evidence>
<dbReference type="Proteomes" id="UP000217199">
    <property type="component" value="Unassembled WGS sequence"/>
</dbReference>
<evidence type="ECO:0000256" key="4">
    <source>
        <dbReference type="SAM" id="SignalP"/>
    </source>
</evidence>
<dbReference type="InterPro" id="IPR018392">
    <property type="entry name" value="LysM"/>
</dbReference>
<feature type="region of interest" description="Disordered" evidence="3">
    <location>
        <begin position="159"/>
        <end position="197"/>
    </location>
</feature>
<dbReference type="Pfam" id="PF01476">
    <property type="entry name" value="LysM"/>
    <property type="match status" value="2"/>
</dbReference>
<comment type="caution">
    <text evidence="6">The sequence shown here is derived from an EMBL/GenBank/DDBJ whole genome shotgun (WGS) entry which is preliminary data.</text>
</comment>
<dbReference type="PROSITE" id="PS51782">
    <property type="entry name" value="LYSM"/>
    <property type="match status" value="2"/>
</dbReference>
<evidence type="ECO:0000259" key="5">
    <source>
        <dbReference type="PROSITE" id="PS51782"/>
    </source>
</evidence>
<feature type="domain" description="LysM" evidence="5">
    <location>
        <begin position="27"/>
        <end position="74"/>
    </location>
</feature>
<dbReference type="Gene3D" id="3.10.350.10">
    <property type="entry name" value="LysM domain"/>
    <property type="match status" value="2"/>
</dbReference>
<feature type="chain" id="PRO_5013662424" evidence="4">
    <location>
        <begin position="23"/>
        <end position="197"/>
    </location>
</feature>
<dbReference type="InterPro" id="IPR036779">
    <property type="entry name" value="LysM_dom_sf"/>
</dbReference>
<dbReference type="SUPFAM" id="SSF54106">
    <property type="entry name" value="LysM domain"/>
    <property type="match status" value="2"/>
</dbReference>
<sequence length="197" mass="20250">MFSRSLIVAAVSVPFIASTVYAADCTRTYTVVDGDICDSISAANNASTYQLAAVNSGVIDSTCSNLSPDSSICLGTEGEDCSTTYVVQSGDTCDDISSVFGINSTLLWTNNPNIDDECSNIYIGEVLCVADSVLVPPIPSSGIPATSIPATATAAVPTETASTINAAAATPTDDDGDDGEDDGDDEDDDDLPYCDEL</sequence>
<protein>
    <submittedName>
        <fullName evidence="6">Carbohydrate-binding module family 50</fullName>
    </submittedName>
</protein>
<evidence type="ECO:0000256" key="2">
    <source>
        <dbReference type="ARBA" id="ARBA00023026"/>
    </source>
</evidence>
<accession>A0A286UDQ3</accession>
<feature type="domain" description="LysM" evidence="5">
    <location>
        <begin position="83"/>
        <end position="129"/>
    </location>
</feature>
<dbReference type="STRING" id="2282107.A0A286UDQ3"/>
<evidence type="ECO:0000313" key="6">
    <source>
        <dbReference type="EMBL" id="PAV17678.1"/>
    </source>
</evidence>
<feature type="signal peptide" evidence="4">
    <location>
        <begin position="1"/>
        <end position="22"/>
    </location>
</feature>
<dbReference type="CDD" id="cd00118">
    <property type="entry name" value="LysM"/>
    <property type="match status" value="1"/>
</dbReference>
<name>A0A286UDQ3_9AGAM</name>
<keyword evidence="2" id="KW-0843">Virulence</keyword>
<keyword evidence="4" id="KW-0732">Signal</keyword>
<keyword evidence="7" id="KW-1185">Reference proteome</keyword>
<evidence type="ECO:0000256" key="3">
    <source>
        <dbReference type="SAM" id="MobiDB-lite"/>
    </source>
</evidence>
<organism evidence="6 7">
    <name type="scientific">Pyrrhoderma noxium</name>
    <dbReference type="NCBI Taxonomy" id="2282107"/>
    <lineage>
        <taxon>Eukaryota</taxon>
        <taxon>Fungi</taxon>
        <taxon>Dikarya</taxon>
        <taxon>Basidiomycota</taxon>
        <taxon>Agaricomycotina</taxon>
        <taxon>Agaricomycetes</taxon>
        <taxon>Hymenochaetales</taxon>
        <taxon>Hymenochaetaceae</taxon>
        <taxon>Pyrrhoderma</taxon>
    </lineage>
</organism>
<gene>
    <name evidence="6" type="ORF">PNOK_0616400</name>
</gene>
<dbReference type="PANTHER" id="PTHR34997:SF1">
    <property type="entry name" value="PEPTIDOGLYCAN-BINDING LYSIN DOMAIN"/>
    <property type="match status" value="1"/>
</dbReference>
<dbReference type="PANTHER" id="PTHR34997">
    <property type="entry name" value="AM15"/>
    <property type="match status" value="1"/>
</dbReference>
<keyword evidence="1" id="KW-0147">Chitin-binding</keyword>
<dbReference type="GO" id="GO:0008061">
    <property type="term" value="F:chitin binding"/>
    <property type="evidence" value="ECO:0007669"/>
    <property type="project" value="UniProtKB-KW"/>
</dbReference>